<dbReference type="Proteomes" id="UP001186974">
    <property type="component" value="Unassembled WGS sequence"/>
</dbReference>
<proteinExistence type="predicted"/>
<accession>A0ACC3DTP9</accession>
<evidence type="ECO:0000313" key="2">
    <source>
        <dbReference type="Proteomes" id="UP001186974"/>
    </source>
</evidence>
<name>A0ACC3DTP9_9PEZI</name>
<evidence type="ECO:0000313" key="1">
    <source>
        <dbReference type="EMBL" id="KAK3079988.1"/>
    </source>
</evidence>
<organism evidence="1 2">
    <name type="scientific">Coniosporium uncinatum</name>
    <dbReference type="NCBI Taxonomy" id="93489"/>
    <lineage>
        <taxon>Eukaryota</taxon>
        <taxon>Fungi</taxon>
        <taxon>Dikarya</taxon>
        <taxon>Ascomycota</taxon>
        <taxon>Pezizomycotina</taxon>
        <taxon>Dothideomycetes</taxon>
        <taxon>Dothideomycetes incertae sedis</taxon>
        <taxon>Coniosporium</taxon>
    </lineage>
</organism>
<keyword evidence="2" id="KW-1185">Reference proteome</keyword>
<protein>
    <submittedName>
        <fullName evidence="1">Uncharacterized protein</fullName>
    </submittedName>
</protein>
<dbReference type="EMBL" id="JAWDJW010000808">
    <property type="protein sequence ID" value="KAK3079988.1"/>
    <property type="molecule type" value="Genomic_DNA"/>
</dbReference>
<comment type="caution">
    <text evidence="1">The sequence shown here is derived from an EMBL/GenBank/DDBJ whole genome shotgun (WGS) entry which is preliminary data.</text>
</comment>
<reference evidence="1" key="1">
    <citation type="submission" date="2024-09" db="EMBL/GenBank/DDBJ databases">
        <title>Black Yeasts Isolated from many extreme environments.</title>
        <authorList>
            <person name="Coleine C."/>
            <person name="Stajich J.E."/>
            <person name="Selbmann L."/>
        </authorList>
    </citation>
    <scope>NUCLEOTIDE SEQUENCE</scope>
    <source>
        <strain evidence="1">CCFEE 5737</strain>
    </source>
</reference>
<gene>
    <name evidence="1" type="ORF">LTS18_003432</name>
</gene>
<sequence>MARSLHITFGIELEFICVYPQGFFRRLFPEYDGPDQAGNAVEKQLRQIGIKITGFEFDEDIFAPQPEGPTYSRWTVSREELHLSAAEQAVLPPGSAIEALELSSRVFHLDHDNWRLEIEAVLATLRMLECCGCRIFANGDTGLHVHVGNGDALLPIETSKNVLRIVTAFERCLDQIHTVPRIKMPSPEDAGTIQCGSPSFFFSHAIVPSADASPVVSPFRSWLAAIDGVERYEPLGAFFSSTIEGSALEYLDGHNSAYNLDNLYSRPGVDRKAQLTKTIEFRQHAGTLELEDIVAWILTVTRITKFAHHGYTTGRQLPSTRDLVGDEYRLPENKDFGIVELLTWMGVASEAIDLYARKVDAAVDFALEKKTKRLLLELELAHYQTFYPLIEEVENARYARSGIAAVREAVRQKYEEGYYGVELD</sequence>